<dbReference type="SUPFAM" id="SSF52518">
    <property type="entry name" value="Thiamin diphosphate-binding fold (THDP-binding)"/>
    <property type="match status" value="2"/>
</dbReference>
<keyword evidence="4" id="KW-0456">Lyase</keyword>
<evidence type="ECO:0000256" key="2">
    <source>
        <dbReference type="ARBA" id="ARBA00005623"/>
    </source>
</evidence>
<feature type="domain" description="Xylulose 5-phosphate/Fructose 6-phosphate phosphoketolase C-terminal" evidence="5">
    <location>
        <begin position="568"/>
        <end position="769"/>
    </location>
</feature>
<dbReference type="Gene3D" id="3.40.50.920">
    <property type="match status" value="1"/>
</dbReference>
<proteinExistence type="inferred from homology"/>
<dbReference type="InterPro" id="IPR019790">
    <property type="entry name" value="Xul5P/Fru6P_PKetolase_CS"/>
</dbReference>
<dbReference type="STRING" id="1801735.A2645_00175"/>
<reference evidence="7 8" key="1">
    <citation type="journal article" date="2016" name="Nat. Commun.">
        <title>Thousands of microbial genomes shed light on interconnected biogeochemical processes in an aquifer system.</title>
        <authorList>
            <person name="Anantharaman K."/>
            <person name="Brown C.T."/>
            <person name="Hug L.A."/>
            <person name="Sharon I."/>
            <person name="Castelle C.J."/>
            <person name="Probst A.J."/>
            <person name="Thomas B.C."/>
            <person name="Singh A."/>
            <person name="Wilkins M.J."/>
            <person name="Karaoz U."/>
            <person name="Brodie E.L."/>
            <person name="Williams K.H."/>
            <person name="Hubbard S.S."/>
            <person name="Banfield J.F."/>
        </authorList>
    </citation>
    <scope>NUCLEOTIDE SEQUENCE [LARGE SCALE GENOMIC DNA]</scope>
</reference>
<comment type="caution">
    <text evidence="7">The sequence shown here is derived from an EMBL/GenBank/DDBJ whole genome shotgun (WGS) entry which is preliminary data.</text>
</comment>
<dbReference type="NCBIfam" id="NF003616">
    <property type="entry name" value="PRK05261.1-1"/>
    <property type="match status" value="1"/>
</dbReference>
<dbReference type="Pfam" id="PF03894">
    <property type="entry name" value="XFP"/>
    <property type="match status" value="1"/>
</dbReference>
<dbReference type="InterPro" id="IPR018970">
    <property type="entry name" value="Xul5P/Fru6P_PKetolase_N"/>
</dbReference>
<comment type="cofactor">
    <cofactor evidence="1">
        <name>thiamine diphosphate</name>
        <dbReference type="ChEBI" id="CHEBI:58937"/>
    </cofactor>
</comment>
<evidence type="ECO:0000256" key="1">
    <source>
        <dbReference type="ARBA" id="ARBA00001964"/>
    </source>
</evidence>
<dbReference type="PANTHER" id="PTHR31273">
    <property type="entry name" value="PHOSPHOKETOLASE-RELATED"/>
    <property type="match status" value="1"/>
</dbReference>
<dbReference type="PROSITE" id="PS60002">
    <property type="entry name" value="PHOSPHOKETOLASE_1"/>
    <property type="match status" value="1"/>
</dbReference>
<sequence>MKLIAKPIESIKKYVRAANYISAAQIYLWDNFLLEKPLSAEDIKPRLLGHWGTCPGINFIYANLNYLIKKNKAEMLFVLGPGHGFPALQANLFIEGTLEKYYPKATQDESGLGYIAKNFSFPYGFPSHSNPGAPGVILEGGELGYALATAYGAILDNPDLIVPVVIGDGEAETAATAAAWHLHRFIDPKTNGAVLPILHLNGYKISGPTIFGRMNNKELKTLFEGYGYVPLIIEGEDKNIYEKAVAVFEKAYKLIKKRNSRRPMILLKTKKGWTGIKEIEGKKIEGNFTSHQVVAGNAKTDPKELKLVEKWLQSYKFEELFDKEKGFVEEIKSIIPTLEFCMGESKYAFAKNYKLLQLPKVEDFTEDASVPGTIGSSSMRRTGLYLNEVFKLNKKEKNFRLFSPDETYSNKLDSVFQTTARAFMMKIEKWDRDLAIDGRVMEILSEHCLQGMFQGYVLTGRHGAFASYEAFIQVITSMVDQYAKFLKQSAEFPWRTPISSLNYILTSSGWRQEHNGFSHQNPGFIDAILQKQGCLANVYFPPDANSTLVVMENCLAAKNAINVIVAGKTQEPRWLTPELAREEFEKGLLTWDFVSDQNPDIILSALGDYLTKEALAAISIIKKEAPKIKIRFVNIMTLSNLGVGNQTCKVPPIFEDYFTNDKPVIFNFHGYPATLKQVLFDYMKNKERFSVHGYIENGSTTTPFDMQVRNETSRIHLAIEVFKKMAKQKVIDNSLAESLVAKYEQKLKDHVEFIKREGVDLPEIENWQWKNI</sequence>
<evidence type="ECO:0000259" key="5">
    <source>
        <dbReference type="Pfam" id="PF09363"/>
    </source>
</evidence>
<dbReference type="AlphaFoldDB" id="A0A1F6UY45"/>
<dbReference type="InterPro" id="IPR029061">
    <property type="entry name" value="THDP-binding"/>
</dbReference>
<evidence type="ECO:0000256" key="3">
    <source>
        <dbReference type="ARBA" id="ARBA00023052"/>
    </source>
</evidence>
<dbReference type="Pfam" id="PF09364">
    <property type="entry name" value="XFP_N"/>
    <property type="match status" value="1"/>
</dbReference>
<evidence type="ECO:0000313" key="8">
    <source>
        <dbReference type="Proteomes" id="UP000182253"/>
    </source>
</evidence>
<organism evidence="7 8">
    <name type="scientific">Candidatus Nomurabacteria bacterium RIFCSPHIGHO2_01_FULL_39_9</name>
    <dbReference type="NCBI Taxonomy" id="1801735"/>
    <lineage>
        <taxon>Bacteria</taxon>
        <taxon>Candidatus Nomuraibacteriota</taxon>
    </lineage>
</organism>
<dbReference type="InterPro" id="IPR018969">
    <property type="entry name" value="Xul5P/Fru6P_PKetolase_C"/>
</dbReference>
<evidence type="ECO:0000313" key="7">
    <source>
        <dbReference type="EMBL" id="OGI62194.1"/>
    </source>
</evidence>
<evidence type="ECO:0000259" key="6">
    <source>
        <dbReference type="Pfam" id="PF09364"/>
    </source>
</evidence>
<dbReference type="Pfam" id="PF09363">
    <property type="entry name" value="XFP_C"/>
    <property type="match status" value="1"/>
</dbReference>
<dbReference type="InterPro" id="IPR005593">
    <property type="entry name" value="Xul5P/Fru6P_PKetolase"/>
</dbReference>
<dbReference type="Gene3D" id="3.40.50.970">
    <property type="match status" value="2"/>
</dbReference>
<dbReference type="Proteomes" id="UP000182253">
    <property type="component" value="Unassembled WGS sequence"/>
</dbReference>
<dbReference type="PROSITE" id="PS60003">
    <property type="entry name" value="PHOSPHOKETOLASE_2"/>
    <property type="match status" value="1"/>
</dbReference>
<comment type="similarity">
    <text evidence="2">Belongs to the XFP family.</text>
</comment>
<evidence type="ECO:0000256" key="4">
    <source>
        <dbReference type="ARBA" id="ARBA00023239"/>
    </source>
</evidence>
<dbReference type="GO" id="GO:0016832">
    <property type="term" value="F:aldehyde-lyase activity"/>
    <property type="evidence" value="ECO:0007669"/>
    <property type="project" value="InterPro"/>
</dbReference>
<dbReference type="PIRSF" id="PIRSF017245">
    <property type="entry name" value="Phosphoketolase"/>
    <property type="match status" value="1"/>
</dbReference>
<dbReference type="GO" id="GO:0005975">
    <property type="term" value="P:carbohydrate metabolic process"/>
    <property type="evidence" value="ECO:0007669"/>
    <property type="project" value="InterPro"/>
</dbReference>
<dbReference type="EMBL" id="MFTL01000002">
    <property type="protein sequence ID" value="OGI62194.1"/>
    <property type="molecule type" value="Genomic_DNA"/>
</dbReference>
<accession>A0A1F6UY45</accession>
<dbReference type="InterPro" id="IPR019789">
    <property type="entry name" value="Xul5P/Fru6P_PKetolase_ThDP_BS"/>
</dbReference>
<dbReference type="InterPro" id="IPR009014">
    <property type="entry name" value="Transketo_C/PFOR_II"/>
</dbReference>
<name>A0A1F6UY45_9BACT</name>
<dbReference type="PANTHER" id="PTHR31273:SF0">
    <property type="entry name" value="PHOSPHOKETOLASE-RELATED"/>
    <property type="match status" value="1"/>
</dbReference>
<keyword evidence="3" id="KW-0786">Thiamine pyrophosphate</keyword>
<gene>
    <name evidence="7" type="ORF">A2645_00175</name>
</gene>
<protein>
    <submittedName>
        <fullName evidence="7">Phosphoketolase</fullName>
    </submittedName>
</protein>
<feature type="domain" description="Xylulose 5-phosphate/Fructose 6-phosphate phosphoketolase N-terminal" evidence="6">
    <location>
        <begin position="7"/>
        <end position="349"/>
    </location>
</feature>